<feature type="domain" description="DUF3108" evidence="2">
    <location>
        <begin position="140"/>
        <end position="188"/>
    </location>
</feature>
<dbReference type="OrthoDB" id="25491at2"/>
<protein>
    <recommendedName>
        <fullName evidence="2">DUF3108 domain-containing protein</fullName>
    </recommendedName>
</protein>
<gene>
    <name evidence="3" type="ORF">Mterra_00874</name>
</gene>
<accession>A0A399EYS6</accession>
<feature type="signal peptide" evidence="1">
    <location>
        <begin position="1"/>
        <end position="16"/>
    </location>
</feature>
<sequence length="214" mass="24053">MRRLSWFVLLLAPAWASPCSLSYLPTDGQLAWRYRLLGSDQTYVQSYSLLGSQGFVEISRFERQNQTGQRRWSCTPEGLQPQIQGPQPIPGGAVEFVRLSGVFWPPERDWRVGHAWSYRYELRGRVAFVELGGYLEARNRIVGLERVQVPAGSFEALRVESVFQGRLGIGLGGKSTYWFARGVGLVKQVSEGNLPGRVSSELLELLRTAPPEQP</sequence>
<dbReference type="Proteomes" id="UP000265715">
    <property type="component" value="Unassembled WGS sequence"/>
</dbReference>
<dbReference type="Gene3D" id="2.40.360.20">
    <property type="match status" value="1"/>
</dbReference>
<comment type="caution">
    <text evidence="3">The sequence shown here is derived from an EMBL/GenBank/DDBJ whole genome shotgun (WGS) entry which is preliminary data.</text>
</comment>
<reference evidence="3 4" key="1">
    <citation type="submission" date="2018-08" db="EMBL/GenBank/DDBJ databases">
        <title>Meiothermus terrae DSM 26712 genome sequencing project.</title>
        <authorList>
            <person name="Da Costa M.S."/>
            <person name="Albuquerque L."/>
            <person name="Raposo P."/>
            <person name="Froufe H.J.C."/>
            <person name="Barroso C.S."/>
            <person name="Egas C."/>
        </authorList>
    </citation>
    <scope>NUCLEOTIDE SEQUENCE [LARGE SCALE GENOMIC DNA]</scope>
    <source>
        <strain evidence="3 4">DSM 26712</strain>
    </source>
</reference>
<dbReference type="InterPro" id="IPR049279">
    <property type="entry name" value="DUF3108-like"/>
</dbReference>
<dbReference type="AlphaFoldDB" id="A0A399EYS6"/>
<name>A0A399EYS6_9DEIN</name>
<dbReference type="EMBL" id="QXDL01000023">
    <property type="protein sequence ID" value="RIH88923.1"/>
    <property type="molecule type" value="Genomic_DNA"/>
</dbReference>
<dbReference type="Pfam" id="PF21347">
    <property type="entry name" value="DUF3108_like"/>
    <property type="match status" value="1"/>
</dbReference>
<proteinExistence type="predicted"/>
<keyword evidence="4" id="KW-1185">Reference proteome</keyword>
<evidence type="ECO:0000313" key="4">
    <source>
        <dbReference type="Proteomes" id="UP000265715"/>
    </source>
</evidence>
<evidence type="ECO:0000313" key="3">
    <source>
        <dbReference type="EMBL" id="RIH88923.1"/>
    </source>
</evidence>
<evidence type="ECO:0000259" key="2">
    <source>
        <dbReference type="Pfam" id="PF21347"/>
    </source>
</evidence>
<evidence type="ECO:0000256" key="1">
    <source>
        <dbReference type="SAM" id="SignalP"/>
    </source>
</evidence>
<dbReference type="RefSeq" id="WP_119314072.1">
    <property type="nucleotide sequence ID" value="NZ_QXDL01000023.1"/>
</dbReference>
<feature type="chain" id="PRO_5017467992" description="DUF3108 domain-containing protein" evidence="1">
    <location>
        <begin position="17"/>
        <end position="214"/>
    </location>
</feature>
<organism evidence="3 4">
    <name type="scientific">Calidithermus terrae</name>
    <dbReference type="NCBI Taxonomy" id="1408545"/>
    <lineage>
        <taxon>Bacteria</taxon>
        <taxon>Thermotogati</taxon>
        <taxon>Deinococcota</taxon>
        <taxon>Deinococci</taxon>
        <taxon>Thermales</taxon>
        <taxon>Thermaceae</taxon>
        <taxon>Calidithermus</taxon>
    </lineage>
</organism>
<keyword evidence="1" id="KW-0732">Signal</keyword>